<dbReference type="Pfam" id="PF06983">
    <property type="entry name" value="3-dmu-9_3-mt"/>
    <property type="match status" value="1"/>
</dbReference>
<dbReference type="InterPro" id="IPR029068">
    <property type="entry name" value="Glyas_Bleomycin-R_OHBP_Dase"/>
</dbReference>
<sequence length="144" mass="16388">MSTLQPHVTFHGVCRDALGFYSHALSGEIRTLSTFNDSPVEFPEHLLSRVMHAEFASPEVQFFASDGLDDSLAQGSGDVAFHVRFEDEKRQNEVFMALSEMGQIVMPLDYTFWKVRFGMVTDKYGIRWMLSCPAEHVDIYTQTT</sequence>
<dbReference type="InterPro" id="IPR028973">
    <property type="entry name" value="PhnB-like"/>
</dbReference>
<keyword evidence="3" id="KW-1185">Reference proteome</keyword>
<proteinExistence type="predicted"/>
<evidence type="ECO:0000259" key="1">
    <source>
        <dbReference type="Pfam" id="PF06983"/>
    </source>
</evidence>
<evidence type="ECO:0000313" key="3">
    <source>
        <dbReference type="Proteomes" id="UP000073601"/>
    </source>
</evidence>
<evidence type="ECO:0000313" key="2">
    <source>
        <dbReference type="EMBL" id="CZF86508.1"/>
    </source>
</evidence>
<protein>
    <recommendedName>
        <fullName evidence="1">PhnB-like domain-containing protein</fullName>
    </recommendedName>
</protein>
<dbReference type="PANTHER" id="PTHR33990">
    <property type="entry name" value="PROTEIN YJDN-RELATED"/>
    <property type="match status" value="1"/>
</dbReference>
<reference evidence="3" key="1">
    <citation type="submission" date="2016-02" db="EMBL/GenBank/DDBJ databases">
        <authorList>
            <person name="Rodrigo-Torres Lidia"/>
            <person name="Arahal R.David."/>
        </authorList>
    </citation>
    <scope>NUCLEOTIDE SEQUENCE [LARGE SCALE GENOMIC DNA]</scope>
    <source>
        <strain evidence="3">CECT 8713</strain>
    </source>
</reference>
<dbReference type="PANTHER" id="PTHR33990:SF1">
    <property type="entry name" value="PROTEIN YJDN"/>
    <property type="match status" value="1"/>
</dbReference>
<name>A0A128FI96_9GAMM</name>
<dbReference type="OrthoDB" id="9795306at2"/>
<dbReference type="EMBL" id="FIZY01000068">
    <property type="protein sequence ID" value="CZF86508.1"/>
    <property type="molecule type" value="Genomic_DNA"/>
</dbReference>
<accession>A0A128FI96</accession>
<gene>
    <name evidence="2" type="ORF">GMA8713_04542</name>
</gene>
<dbReference type="SUPFAM" id="SSF54593">
    <property type="entry name" value="Glyoxalase/Bleomycin resistance protein/Dihydroxybiphenyl dioxygenase"/>
    <property type="match status" value="1"/>
</dbReference>
<dbReference type="RefSeq" id="WP_062714440.1">
    <property type="nucleotide sequence ID" value="NZ_CAWRCI010000068.1"/>
</dbReference>
<dbReference type="Proteomes" id="UP000073601">
    <property type="component" value="Unassembled WGS sequence"/>
</dbReference>
<dbReference type="AlphaFoldDB" id="A0A128FI96"/>
<dbReference type="Gene3D" id="3.10.180.10">
    <property type="entry name" value="2,3-Dihydroxybiphenyl 1,2-Dioxygenase, domain 1"/>
    <property type="match status" value="1"/>
</dbReference>
<organism evidence="2 3">
    <name type="scientific">Grimontia marina</name>
    <dbReference type="NCBI Taxonomy" id="646534"/>
    <lineage>
        <taxon>Bacteria</taxon>
        <taxon>Pseudomonadati</taxon>
        <taxon>Pseudomonadota</taxon>
        <taxon>Gammaproteobacteria</taxon>
        <taxon>Vibrionales</taxon>
        <taxon>Vibrionaceae</taxon>
        <taxon>Grimontia</taxon>
    </lineage>
</organism>
<feature type="domain" description="PhnB-like" evidence="1">
    <location>
        <begin position="4"/>
        <end position="129"/>
    </location>
</feature>
<dbReference type="CDD" id="cd06588">
    <property type="entry name" value="PhnB_like"/>
    <property type="match status" value="1"/>
</dbReference>